<dbReference type="RefSeq" id="WP_088866525.1">
    <property type="nucleotide sequence ID" value="NZ_CP015106.1"/>
</dbReference>
<keyword evidence="3" id="KW-1185">Reference proteome</keyword>
<feature type="transmembrane region" description="Helical" evidence="1">
    <location>
        <begin position="255"/>
        <end position="273"/>
    </location>
</feature>
<dbReference type="EMBL" id="CP015106">
    <property type="protein sequence ID" value="ASJ14360.1"/>
    <property type="molecule type" value="Genomic_DNA"/>
</dbReference>
<dbReference type="AlphaFoldDB" id="A0A2Z2N1U6"/>
<gene>
    <name evidence="2" type="ORF">A3L10_04110</name>
</gene>
<sequence>MGAIDAFTNAFSLVLRNKRLYLLVLVMSLMMAPLGAYLIPSDIGYEYNQTSMQKGNVIIEEYGTPIGEDEMGMIMELLKGLAIYSVIAIIVGAIFEYGVTKGIFMYIKGKEYSLTGILMDGLRHFPGVILINFVYGLIMIVFIALAAIPIALGAALMPAGIVLVFLGLLLVLFVLAFTVGLSALAIPFYVDRGSIGAAFEAFGVAFRNVISTTGFGVLLGVGVVAIMMVASPIAFVTQMALPENIAPYVSAFLQAPFDALLYLFLWVAGVAFYKEIQRMEELKKVDEELRELGIEV</sequence>
<organism evidence="2 3">
    <name type="scientific">Thermococcus radiotolerans</name>
    <dbReference type="NCBI Taxonomy" id="187880"/>
    <lineage>
        <taxon>Archaea</taxon>
        <taxon>Methanobacteriati</taxon>
        <taxon>Methanobacteriota</taxon>
        <taxon>Thermococci</taxon>
        <taxon>Thermococcales</taxon>
        <taxon>Thermococcaceae</taxon>
        <taxon>Thermococcus</taxon>
    </lineage>
</organism>
<dbReference type="KEGG" id="trl:A3L10_04110"/>
<feature type="transmembrane region" description="Helical" evidence="1">
    <location>
        <begin position="161"/>
        <end position="189"/>
    </location>
</feature>
<accession>A0A2Z2N1U6</accession>
<evidence type="ECO:0000256" key="1">
    <source>
        <dbReference type="SAM" id="Phobius"/>
    </source>
</evidence>
<dbReference type="OrthoDB" id="101940at2157"/>
<keyword evidence="1" id="KW-0472">Membrane</keyword>
<feature type="transmembrane region" description="Helical" evidence="1">
    <location>
        <begin position="209"/>
        <end position="235"/>
    </location>
</feature>
<reference evidence="2 3" key="1">
    <citation type="submission" date="2016-04" db="EMBL/GenBank/DDBJ databases">
        <title>Complete genome sequence of Thermococcus radiotolerans type strain EJ2.</title>
        <authorList>
            <person name="Oger P.M."/>
        </authorList>
    </citation>
    <scope>NUCLEOTIDE SEQUENCE [LARGE SCALE GENOMIC DNA]</scope>
    <source>
        <strain evidence="2 3">EJ2</strain>
    </source>
</reference>
<name>A0A2Z2N1U6_9EURY</name>
<keyword evidence="1" id="KW-1133">Transmembrane helix</keyword>
<keyword evidence="1" id="KW-0812">Transmembrane</keyword>
<dbReference type="Proteomes" id="UP000250085">
    <property type="component" value="Chromosome"/>
</dbReference>
<proteinExistence type="predicted"/>
<feature type="transmembrane region" description="Helical" evidence="1">
    <location>
        <begin position="128"/>
        <end position="155"/>
    </location>
</feature>
<feature type="transmembrane region" description="Helical" evidence="1">
    <location>
        <begin position="81"/>
        <end position="107"/>
    </location>
</feature>
<dbReference type="GeneID" id="33328004"/>
<protein>
    <submittedName>
        <fullName evidence="2">Uncharacterized protein</fullName>
    </submittedName>
</protein>
<feature type="transmembrane region" description="Helical" evidence="1">
    <location>
        <begin position="20"/>
        <end position="39"/>
    </location>
</feature>
<evidence type="ECO:0000313" key="3">
    <source>
        <dbReference type="Proteomes" id="UP000250085"/>
    </source>
</evidence>
<evidence type="ECO:0000313" key="2">
    <source>
        <dbReference type="EMBL" id="ASJ14360.1"/>
    </source>
</evidence>